<gene>
    <name evidence="1" type="ORF">ATI02_1354</name>
</gene>
<evidence type="ECO:0000313" key="2">
    <source>
        <dbReference type="Proteomes" id="UP000232455"/>
    </source>
</evidence>
<organism evidence="1 2">
    <name type="scientific">Pseudomonas baetica</name>
    <dbReference type="NCBI Taxonomy" id="674054"/>
    <lineage>
        <taxon>Bacteria</taxon>
        <taxon>Pseudomonadati</taxon>
        <taxon>Pseudomonadota</taxon>
        <taxon>Gammaproteobacteria</taxon>
        <taxon>Pseudomonadales</taxon>
        <taxon>Pseudomonadaceae</taxon>
        <taxon>Pseudomonas</taxon>
    </lineage>
</organism>
<name>A0ABX4PU63_9PSED</name>
<reference evidence="1 2" key="1">
    <citation type="submission" date="2017-11" db="EMBL/GenBank/DDBJ databases">
        <title>Genome sequencing of a diverse group of Pseudomonas species.</title>
        <authorList>
            <person name="Loper J."/>
        </authorList>
    </citation>
    <scope>NUCLEOTIDE SEQUENCE [LARGE SCALE GENOMIC DNA]</scope>
    <source>
        <strain evidence="1 2">LMG 25716</strain>
    </source>
</reference>
<evidence type="ECO:0000313" key="1">
    <source>
        <dbReference type="EMBL" id="PKA68570.1"/>
    </source>
</evidence>
<accession>A0ABX4PU63</accession>
<dbReference type="Proteomes" id="UP000232455">
    <property type="component" value="Unassembled WGS sequence"/>
</dbReference>
<comment type="caution">
    <text evidence="1">The sequence shown here is derived from an EMBL/GenBank/DDBJ whole genome shotgun (WGS) entry which is preliminary data.</text>
</comment>
<dbReference type="EMBL" id="PHHE01000001">
    <property type="protein sequence ID" value="PKA68570.1"/>
    <property type="molecule type" value="Genomic_DNA"/>
</dbReference>
<protein>
    <submittedName>
        <fullName evidence="1">Uncharacterized protein</fullName>
    </submittedName>
</protein>
<keyword evidence="2" id="KW-1185">Reference proteome</keyword>
<proteinExistence type="predicted"/>
<sequence length="46" mass="4620">MMTTAMAAGITTAIMGVIMIMTDVGMTAMTTAAMAVAITATAMMTD</sequence>